<gene>
    <name evidence="1" type="ORF">YOLOSWAG_242</name>
</gene>
<sequence length="219" mass="24965">MEIIVSLSFQQPKEPPIISYDPQKAPHVNDNSKPGQVFDLHTLQQMSYLDMRKVRGDGGAKYAKVIADWLNGQRNIEVKFRVSKRSKISIEVKNTKQEAARYTTVYLLSPERSKSKSWMLIGEGPHNNVNSVDLGGRLQPDVLYATARSLLGAHLPTDEWPGDNTCEQVIFKFDKMRKEHKTVPDRAYRYVNKNESQIITMMQDGMSIDAIVAWVLKQS</sequence>
<evidence type="ECO:0000313" key="2">
    <source>
        <dbReference type="Proteomes" id="UP000221250"/>
    </source>
</evidence>
<name>A0A1S6L3G4_9CAUD</name>
<evidence type="ECO:0000313" key="1">
    <source>
        <dbReference type="EMBL" id="AQT28718.1"/>
    </source>
</evidence>
<proteinExistence type="predicted"/>
<dbReference type="EMBL" id="KY448244">
    <property type="protein sequence ID" value="AQT28718.1"/>
    <property type="molecule type" value="Genomic_DNA"/>
</dbReference>
<dbReference type="Proteomes" id="UP000221250">
    <property type="component" value="Segment"/>
</dbReference>
<accession>A0A1S6L3G4</accession>
<protein>
    <submittedName>
        <fullName evidence="1">Uncharacterized protein</fullName>
    </submittedName>
</protein>
<reference evidence="1 2" key="1">
    <citation type="submission" date="2017-01" db="EMBL/GenBank/DDBJ databases">
        <authorList>
            <person name="Mah S.A."/>
            <person name="Swanson W.J."/>
            <person name="Moy G.W."/>
            <person name="Vacquier V.D."/>
        </authorList>
    </citation>
    <scope>NUCLEOTIDE SEQUENCE [LARGE SCALE GENOMIC DNA]</scope>
</reference>
<organism evidence="1 2">
    <name type="scientific">Erwinia phage vB_EamM_Yoloswag</name>
    <dbReference type="NCBI Taxonomy" id="1958956"/>
    <lineage>
        <taxon>Viruses</taxon>
        <taxon>Duplodnaviria</taxon>
        <taxon>Heunggongvirae</taxon>
        <taxon>Uroviricota</taxon>
        <taxon>Caudoviricetes</taxon>
        <taxon>Yoloswagvirus</taxon>
        <taxon>Yoloswagvirus yoloswag</taxon>
    </lineage>
</organism>
<keyword evidence="2" id="KW-1185">Reference proteome</keyword>